<comment type="caution">
    <text evidence="3">The sequence shown here is derived from an EMBL/GenBank/DDBJ whole genome shotgun (WGS) entry which is preliminary data.</text>
</comment>
<dbReference type="Pfam" id="PF00829">
    <property type="entry name" value="Ribosomal_L21p"/>
    <property type="match status" value="1"/>
</dbReference>
<dbReference type="InterPro" id="IPR028909">
    <property type="entry name" value="bL21-like"/>
</dbReference>
<accession>A0AAD8FZ73</accession>
<reference evidence="3" key="1">
    <citation type="submission" date="2022-02" db="EMBL/GenBank/DDBJ databases">
        <title>Atlantic sturgeon de novo genome assembly.</title>
        <authorList>
            <person name="Stock M."/>
            <person name="Klopp C."/>
            <person name="Guiguen Y."/>
            <person name="Cabau C."/>
            <person name="Parinello H."/>
            <person name="Santidrian Yebra-Pimentel E."/>
            <person name="Kuhl H."/>
            <person name="Dirks R.P."/>
            <person name="Guessner J."/>
            <person name="Wuertz S."/>
            <person name="Du K."/>
            <person name="Schartl M."/>
        </authorList>
    </citation>
    <scope>NUCLEOTIDE SEQUENCE</scope>
    <source>
        <strain evidence="3">STURGEONOMICS-FGT-2020</strain>
        <tissue evidence="3">Whole blood</tissue>
    </source>
</reference>
<dbReference type="SUPFAM" id="SSF141091">
    <property type="entry name" value="L21p-like"/>
    <property type="match status" value="1"/>
</dbReference>
<gene>
    <name evidence="3" type="primary">MRPL21</name>
    <name evidence="3" type="ORF">AOXY_G19216</name>
</gene>
<protein>
    <recommendedName>
        <fullName evidence="2">Large ribosomal subunit protein bL21m</fullName>
    </recommendedName>
</protein>
<dbReference type="PANTHER" id="PTHR21349">
    <property type="entry name" value="50S RIBOSOMAL PROTEIN L21"/>
    <property type="match status" value="1"/>
</dbReference>
<evidence type="ECO:0000313" key="3">
    <source>
        <dbReference type="EMBL" id="KAK1161613.1"/>
    </source>
</evidence>
<proteinExistence type="inferred from homology"/>
<keyword evidence="4" id="KW-1185">Reference proteome</keyword>
<dbReference type="Proteomes" id="UP001230051">
    <property type="component" value="Unassembled WGS sequence"/>
</dbReference>
<dbReference type="InterPro" id="IPR036164">
    <property type="entry name" value="bL21-like_sf"/>
</dbReference>
<comment type="similarity">
    <text evidence="1">Belongs to the bacterial ribosomal protein bL21 family.</text>
</comment>
<dbReference type="PANTHER" id="PTHR21349:SF0">
    <property type="entry name" value="LARGE RIBOSOMAL SUBUNIT PROTEIN BL21M"/>
    <property type="match status" value="1"/>
</dbReference>
<dbReference type="EMBL" id="JAGXEW010000018">
    <property type="protein sequence ID" value="KAK1161613.1"/>
    <property type="molecule type" value="Genomic_DNA"/>
</dbReference>
<evidence type="ECO:0000256" key="2">
    <source>
        <dbReference type="ARBA" id="ARBA00044129"/>
    </source>
</evidence>
<evidence type="ECO:0000256" key="1">
    <source>
        <dbReference type="ARBA" id="ARBA00008563"/>
    </source>
</evidence>
<evidence type="ECO:0000313" key="4">
    <source>
        <dbReference type="Proteomes" id="UP001230051"/>
    </source>
</evidence>
<sequence length="209" mass="23579">MAAIVVRCCGELLRGSCKLTGKIIPSPVYLRAGSLLSTAVRHQSWQKSKLIPGYVPETSLSRPPWPEVTLPDVSEVTKQHAEVVQKVNSLVAAGQYGRLFAVVHFASRQWKVTNEDLILIENHIDAECGERIRMEKVLLVAGADFTLIGKPLLGRDLVRVEATVIEKTESWPKVHMRFWKRHRYQRKRIIVQPQTVLRINSIEVAPSLS</sequence>
<organism evidence="3 4">
    <name type="scientific">Acipenser oxyrinchus oxyrinchus</name>
    <dbReference type="NCBI Taxonomy" id="40147"/>
    <lineage>
        <taxon>Eukaryota</taxon>
        <taxon>Metazoa</taxon>
        <taxon>Chordata</taxon>
        <taxon>Craniata</taxon>
        <taxon>Vertebrata</taxon>
        <taxon>Euteleostomi</taxon>
        <taxon>Actinopterygii</taxon>
        <taxon>Chondrostei</taxon>
        <taxon>Acipenseriformes</taxon>
        <taxon>Acipenseridae</taxon>
        <taxon>Acipenser</taxon>
    </lineage>
</organism>
<dbReference type="GO" id="GO:0003735">
    <property type="term" value="F:structural constituent of ribosome"/>
    <property type="evidence" value="ECO:0007669"/>
    <property type="project" value="TreeGrafter"/>
</dbReference>
<dbReference type="AlphaFoldDB" id="A0AAD8FZ73"/>
<keyword evidence="3" id="KW-0689">Ribosomal protein</keyword>
<keyword evidence="3" id="KW-0687">Ribonucleoprotein</keyword>
<name>A0AAD8FZ73_ACIOX</name>
<dbReference type="GO" id="GO:0005762">
    <property type="term" value="C:mitochondrial large ribosomal subunit"/>
    <property type="evidence" value="ECO:0007669"/>
    <property type="project" value="TreeGrafter"/>
</dbReference>